<protein>
    <submittedName>
        <fullName evidence="1">Uncharacterized protein</fullName>
    </submittedName>
</protein>
<reference evidence="1 2" key="1">
    <citation type="submission" date="2024-06" db="EMBL/GenBank/DDBJ databases">
        <title>The Natural Products Discovery Center: Release of the First 8490 Sequenced Strains for Exploring Actinobacteria Biosynthetic Diversity.</title>
        <authorList>
            <person name="Kalkreuter E."/>
            <person name="Kautsar S.A."/>
            <person name="Yang D."/>
            <person name="Bader C.D."/>
            <person name="Teijaro C.N."/>
            <person name="Fluegel L."/>
            <person name="Davis C.M."/>
            <person name="Simpson J.R."/>
            <person name="Lauterbach L."/>
            <person name="Steele A.D."/>
            <person name="Gui C."/>
            <person name="Meng S."/>
            <person name="Li G."/>
            <person name="Viehrig K."/>
            <person name="Ye F."/>
            <person name="Su P."/>
            <person name="Kiefer A.F."/>
            <person name="Nichols A."/>
            <person name="Cepeda A.J."/>
            <person name="Yan W."/>
            <person name="Fan B."/>
            <person name="Jiang Y."/>
            <person name="Adhikari A."/>
            <person name="Zheng C.-J."/>
            <person name="Schuster L."/>
            <person name="Cowan T.M."/>
            <person name="Smanski M.J."/>
            <person name="Chevrette M.G."/>
            <person name="De Carvalho L.P.S."/>
            <person name="Shen B."/>
        </authorList>
    </citation>
    <scope>NUCLEOTIDE SEQUENCE [LARGE SCALE GENOMIC DNA]</scope>
    <source>
        <strain evidence="1 2">NPDC001694</strain>
    </source>
</reference>
<organism evidence="1 2">
    <name type="scientific">Streptomyces sp. 900105755</name>
    <dbReference type="NCBI Taxonomy" id="3154389"/>
    <lineage>
        <taxon>Bacteria</taxon>
        <taxon>Bacillati</taxon>
        <taxon>Actinomycetota</taxon>
        <taxon>Actinomycetes</taxon>
        <taxon>Kitasatosporales</taxon>
        <taxon>Streptomycetaceae</taxon>
        <taxon>Streptomyces</taxon>
    </lineage>
</organism>
<dbReference type="RefSeq" id="WP_351960851.1">
    <property type="nucleotide sequence ID" value="NZ_JBEOZM010000023.1"/>
</dbReference>
<evidence type="ECO:0000313" key="1">
    <source>
        <dbReference type="EMBL" id="MER6272530.1"/>
    </source>
</evidence>
<proteinExistence type="predicted"/>
<dbReference type="EMBL" id="JBEOZM010000023">
    <property type="protein sequence ID" value="MER6272530.1"/>
    <property type="molecule type" value="Genomic_DNA"/>
</dbReference>
<sequence length="57" mass="6423">MSWDDRVSLWLLSLFGVVTLFLLLLPGLLAAFAPVIKAVRDLRDVWRGGSRDDVHNT</sequence>
<name>A0ABV1TR76_9ACTN</name>
<evidence type="ECO:0000313" key="2">
    <source>
        <dbReference type="Proteomes" id="UP001490365"/>
    </source>
</evidence>
<dbReference type="Proteomes" id="UP001490365">
    <property type="component" value="Unassembled WGS sequence"/>
</dbReference>
<accession>A0ABV1TR76</accession>
<keyword evidence="2" id="KW-1185">Reference proteome</keyword>
<comment type="caution">
    <text evidence="1">The sequence shown here is derived from an EMBL/GenBank/DDBJ whole genome shotgun (WGS) entry which is preliminary data.</text>
</comment>
<gene>
    <name evidence="1" type="ORF">ABT211_35460</name>
</gene>